<organism evidence="1 2">
    <name type="scientific">Paenibacillus protaetiae</name>
    <dbReference type="NCBI Taxonomy" id="2509456"/>
    <lineage>
        <taxon>Bacteria</taxon>
        <taxon>Bacillati</taxon>
        <taxon>Bacillota</taxon>
        <taxon>Bacilli</taxon>
        <taxon>Bacillales</taxon>
        <taxon>Paenibacillaceae</taxon>
        <taxon>Paenibacillus</taxon>
    </lineage>
</organism>
<dbReference type="Proteomes" id="UP000293568">
    <property type="component" value="Chromosome"/>
</dbReference>
<dbReference type="KEGG" id="pprt:ET464_06390"/>
<dbReference type="SUPFAM" id="SSF55961">
    <property type="entry name" value="Bet v1-like"/>
    <property type="match status" value="1"/>
</dbReference>
<gene>
    <name evidence="1" type="ORF">ET464_06390</name>
</gene>
<dbReference type="AlphaFoldDB" id="A0A4P6ET18"/>
<evidence type="ECO:0008006" key="3">
    <source>
        <dbReference type="Google" id="ProtNLM"/>
    </source>
</evidence>
<dbReference type="Gene3D" id="3.30.530.20">
    <property type="match status" value="1"/>
</dbReference>
<protein>
    <recommendedName>
        <fullName evidence="3">SRPBCC family protein</fullName>
    </recommendedName>
</protein>
<evidence type="ECO:0000313" key="2">
    <source>
        <dbReference type="Proteomes" id="UP000293568"/>
    </source>
</evidence>
<dbReference type="RefSeq" id="WP_129439283.1">
    <property type="nucleotide sequence ID" value="NZ_CP035492.1"/>
</dbReference>
<accession>A0A4P6ET18</accession>
<keyword evidence="2" id="KW-1185">Reference proteome</keyword>
<dbReference type="InterPro" id="IPR023393">
    <property type="entry name" value="START-like_dom_sf"/>
</dbReference>
<reference evidence="1 2" key="1">
    <citation type="submission" date="2019-01" db="EMBL/GenBank/DDBJ databases">
        <title>Genome sequencing of strain FW100M-2.</title>
        <authorList>
            <person name="Heo J."/>
            <person name="Kim S.-J."/>
            <person name="Kim J.-S."/>
            <person name="Hong S.-B."/>
            <person name="Kwon S.-W."/>
        </authorList>
    </citation>
    <scope>NUCLEOTIDE SEQUENCE [LARGE SCALE GENOMIC DNA]</scope>
    <source>
        <strain evidence="1 2">FW100M-2</strain>
    </source>
</reference>
<name>A0A4P6ET18_9BACL</name>
<evidence type="ECO:0000313" key="1">
    <source>
        <dbReference type="EMBL" id="QAY66074.1"/>
    </source>
</evidence>
<proteinExistence type="predicted"/>
<sequence length="143" mass="16505">MELWPERLSHYRRTAFRQGSGEDGGIVEMAAVRAFRNLRWPVWWVSTMEVNRTLPVIRYRHIKGVTKGMDVEWRFQETDGGVKVSIIHQWMKPPLLRRLAANGIGRIFVHHIADQTLAGLARQIKQAHHQKEGTGIWQTSGSL</sequence>
<dbReference type="EMBL" id="CP035492">
    <property type="protein sequence ID" value="QAY66074.1"/>
    <property type="molecule type" value="Genomic_DNA"/>
</dbReference>
<dbReference type="OrthoDB" id="3078511at2"/>